<keyword evidence="2" id="KW-1185">Reference proteome</keyword>
<gene>
    <name evidence="1" type="ORF">LIER_36646</name>
</gene>
<sequence>MDKVPYASAVGKPLKIDPLNVHRVKLKSARVCVELNVDVLLFDSIGVNFENVLPMAPLEGFLLQVFNDVLPCYCTVCVHILAMEKKTLKTQTWKVVAVRAPSSKTLKGQSSNYEAESLEQ</sequence>
<reference evidence="1 2" key="1">
    <citation type="submission" date="2024-01" db="EMBL/GenBank/DDBJ databases">
        <title>The complete chloroplast genome sequence of Lithospermum erythrorhizon: insights into the phylogenetic relationship among Boraginaceae species and the maternal lineages of purple gromwells.</title>
        <authorList>
            <person name="Okada T."/>
            <person name="Watanabe K."/>
        </authorList>
    </citation>
    <scope>NUCLEOTIDE SEQUENCE [LARGE SCALE GENOMIC DNA]</scope>
</reference>
<dbReference type="Proteomes" id="UP001454036">
    <property type="component" value="Unassembled WGS sequence"/>
</dbReference>
<comment type="caution">
    <text evidence="1">The sequence shown here is derived from an EMBL/GenBank/DDBJ whole genome shotgun (WGS) entry which is preliminary data.</text>
</comment>
<evidence type="ECO:0000313" key="1">
    <source>
        <dbReference type="EMBL" id="GAA0148067.1"/>
    </source>
</evidence>
<dbReference type="AlphaFoldDB" id="A0AAV3PAJ4"/>
<accession>A0AAV3PAJ4</accession>
<protein>
    <submittedName>
        <fullName evidence="1">Uncharacterized protein</fullName>
    </submittedName>
</protein>
<dbReference type="EMBL" id="BAABME010016934">
    <property type="protein sequence ID" value="GAA0148067.1"/>
    <property type="molecule type" value="Genomic_DNA"/>
</dbReference>
<proteinExistence type="predicted"/>
<organism evidence="1 2">
    <name type="scientific">Lithospermum erythrorhizon</name>
    <name type="common">Purple gromwell</name>
    <name type="synonym">Lithospermum officinale var. erythrorhizon</name>
    <dbReference type="NCBI Taxonomy" id="34254"/>
    <lineage>
        <taxon>Eukaryota</taxon>
        <taxon>Viridiplantae</taxon>
        <taxon>Streptophyta</taxon>
        <taxon>Embryophyta</taxon>
        <taxon>Tracheophyta</taxon>
        <taxon>Spermatophyta</taxon>
        <taxon>Magnoliopsida</taxon>
        <taxon>eudicotyledons</taxon>
        <taxon>Gunneridae</taxon>
        <taxon>Pentapetalae</taxon>
        <taxon>asterids</taxon>
        <taxon>lamiids</taxon>
        <taxon>Boraginales</taxon>
        <taxon>Boraginaceae</taxon>
        <taxon>Boraginoideae</taxon>
        <taxon>Lithospermeae</taxon>
        <taxon>Lithospermum</taxon>
    </lineage>
</organism>
<evidence type="ECO:0000313" key="2">
    <source>
        <dbReference type="Proteomes" id="UP001454036"/>
    </source>
</evidence>
<name>A0AAV3PAJ4_LITER</name>